<dbReference type="PANTHER" id="PTHR33115">
    <property type="entry name" value="ARM REPEAT SUPERFAMILY PROTEIN"/>
    <property type="match status" value="1"/>
</dbReference>
<dbReference type="InterPro" id="IPR011989">
    <property type="entry name" value="ARM-like"/>
</dbReference>
<dbReference type="SUPFAM" id="SSF48371">
    <property type="entry name" value="ARM repeat"/>
    <property type="match status" value="1"/>
</dbReference>
<reference evidence="1" key="4">
    <citation type="submission" date="2019-03" db="UniProtKB">
        <authorList>
            <consortium name="EnsemblPlants"/>
        </authorList>
    </citation>
    <scope>IDENTIFICATION</scope>
</reference>
<proteinExistence type="predicted"/>
<dbReference type="Proteomes" id="UP000015105">
    <property type="component" value="Chromosome 2D"/>
</dbReference>
<organism evidence="1 2">
    <name type="scientific">Aegilops tauschii subsp. strangulata</name>
    <name type="common">Goatgrass</name>
    <dbReference type="NCBI Taxonomy" id="200361"/>
    <lineage>
        <taxon>Eukaryota</taxon>
        <taxon>Viridiplantae</taxon>
        <taxon>Streptophyta</taxon>
        <taxon>Embryophyta</taxon>
        <taxon>Tracheophyta</taxon>
        <taxon>Spermatophyta</taxon>
        <taxon>Magnoliopsida</taxon>
        <taxon>Liliopsida</taxon>
        <taxon>Poales</taxon>
        <taxon>Poaceae</taxon>
        <taxon>BOP clade</taxon>
        <taxon>Pooideae</taxon>
        <taxon>Triticodae</taxon>
        <taxon>Triticeae</taxon>
        <taxon>Triticinae</taxon>
        <taxon>Aegilops</taxon>
    </lineage>
</organism>
<name>A0A453AVX7_AEGTS</name>
<reference evidence="1" key="3">
    <citation type="journal article" date="2017" name="Nature">
        <title>Genome sequence of the progenitor of the wheat D genome Aegilops tauschii.</title>
        <authorList>
            <person name="Luo M.C."/>
            <person name="Gu Y.Q."/>
            <person name="Puiu D."/>
            <person name="Wang H."/>
            <person name="Twardziok S.O."/>
            <person name="Deal K.R."/>
            <person name="Huo N."/>
            <person name="Zhu T."/>
            <person name="Wang L."/>
            <person name="Wang Y."/>
            <person name="McGuire P.E."/>
            <person name="Liu S."/>
            <person name="Long H."/>
            <person name="Ramasamy R.K."/>
            <person name="Rodriguez J.C."/>
            <person name="Van S.L."/>
            <person name="Yuan L."/>
            <person name="Wang Z."/>
            <person name="Xia Z."/>
            <person name="Xiao L."/>
            <person name="Anderson O.D."/>
            <person name="Ouyang S."/>
            <person name="Liang Y."/>
            <person name="Zimin A.V."/>
            <person name="Pertea G."/>
            <person name="Qi P."/>
            <person name="Bennetzen J.L."/>
            <person name="Dai X."/>
            <person name="Dawson M.W."/>
            <person name="Muller H.G."/>
            <person name="Kugler K."/>
            <person name="Rivarola-Duarte L."/>
            <person name="Spannagl M."/>
            <person name="Mayer K.F.X."/>
            <person name="Lu F.H."/>
            <person name="Bevan M.W."/>
            <person name="Leroy P."/>
            <person name="Li P."/>
            <person name="You F.M."/>
            <person name="Sun Q."/>
            <person name="Liu Z."/>
            <person name="Lyons E."/>
            <person name="Wicker T."/>
            <person name="Salzberg S.L."/>
            <person name="Devos K.M."/>
            <person name="Dvorak J."/>
        </authorList>
    </citation>
    <scope>NUCLEOTIDE SEQUENCE [LARGE SCALE GENOMIC DNA]</scope>
    <source>
        <strain evidence="1">cv. AL8/78</strain>
    </source>
</reference>
<protein>
    <submittedName>
        <fullName evidence="1">Uncharacterized protein</fullName>
    </submittedName>
</protein>
<reference evidence="1" key="5">
    <citation type="journal article" date="2021" name="G3 (Bethesda)">
        <title>Aegilops tauschii genome assembly Aet v5.0 features greater sequence contiguity and improved annotation.</title>
        <authorList>
            <person name="Wang L."/>
            <person name="Zhu T."/>
            <person name="Rodriguez J.C."/>
            <person name="Deal K.R."/>
            <person name="Dubcovsky J."/>
            <person name="McGuire P.E."/>
            <person name="Lux T."/>
            <person name="Spannagl M."/>
            <person name="Mayer K.F.X."/>
            <person name="Baldrich P."/>
            <person name="Meyers B.C."/>
            <person name="Huo N."/>
            <person name="Gu Y.Q."/>
            <person name="Zhou H."/>
            <person name="Devos K.M."/>
            <person name="Bennetzen J.L."/>
            <person name="Unver T."/>
            <person name="Budak H."/>
            <person name="Gulick P.J."/>
            <person name="Galiba G."/>
            <person name="Kalapos B."/>
            <person name="Nelson D.R."/>
            <person name="Li P."/>
            <person name="You F.M."/>
            <person name="Luo M.C."/>
            <person name="Dvorak J."/>
        </authorList>
    </citation>
    <scope>NUCLEOTIDE SEQUENCE [LARGE SCALE GENOMIC DNA]</scope>
    <source>
        <strain evidence="1">cv. AL8/78</strain>
    </source>
</reference>
<evidence type="ECO:0000313" key="1">
    <source>
        <dbReference type="EnsemblPlants" id="AET2Gv20276400.3"/>
    </source>
</evidence>
<dbReference type="EnsemblPlants" id="AET2Gv20276400.3">
    <property type="protein sequence ID" value="AET2Gv20276400.3"/>
    <property type="gene ID" value="AET2Gv20276400"/>
</dbReference>
<dbReference type="InterPro" id="IPR016024">
    <property type="entry name" value="ARM-type_fold"/>
</dbReference>
<reference evidence="2" key="1">
    <citation type="journal article" date="2014" name="Science">
        <title>Ancient hybridizations among the ancestral genomes of bread wheat.</title>
        <authorList>
            <consortium name="International Wheat Genome Sequencing Consortium,"/>
            <person name="Marcussen T."/>
            <person name="Sandve S.R."/>
            <person name="Heier L."/>
            <person name="Spannagl M."/>
            <person name="Pfeifer M."/>
            <person name="Jakobsen K.S."/>
            <person name="Wulff B.B."/>
            <person name="Steuernagel B."/>
            <person name="Mayer K.F."/>
            <person name="Olsen O.A."/>
        </authorList>
    </citation>
    <scope>NUCLEOTIDE SEQUENCE [LARGE SCALE GENOMIC DNA]</scope>
    <source>
        <strain evidence="2">cv. AL8/78</strain>
    </source>
</reference>
<dbReference type="PANTHER" id="PTHR33115:SF73">
    <property type="entry name" value="OS07G0649300 PROTEIN"/>
    <property type="match status" value="1"/>
</dbReference>
<dbReference type="Gene3D" id="1.25.10.10">
    <property type="entry name" value="Leucine-rich Repeat Variant"/>
    <property type="match status" value="1"/>
</dbReference>
<dbReference type="STRING" id="200361.A0A453AVX7"/>
<dbReference type="AlphaFoldDB" id="A0A453AVX7"/>
<dbReference type="Gramene" id="AET2Gv20276400.3">
    <property type="protein sequence ID" value="AET2Gv20276400.3"/>
    <property type="gene ID" value="AET2Gv20276400"/>
</dbReference>
<accession>A0A453AVX7</accession>
<keyword evidence="2" id="KW-1185">Reference proteome</keyword>
<reference evidence="2" key="2">
    <citation type="journal article" date="2017" name="Nat. Plants">
        <title>The Aegilops tauschii genome reveals multiple impacts of transposons.</title>
        <authorList>
            <person name="Zhao G."/>
            <person name="Zou C."/>
            <person name="Li K."/>
            <person name="Wang K."/>
            <person name="Li T."/>
            <person name="Gao L."/>
            <person name="Zhang X."/>
            <person name="Wang H."/>
            <person name="Yang Z."/>
            <person name="Liu X."/>
            <person name="Jiang W."/>
            <person name="Mao L."/>
            <person name="Kong X."/>
            <person name="Jiao Y."/>
            <person name="Jia J."/>
        </authorList>
    </citation>
    <scope>NUCLEOTIDE SEQUENCE [LARGE SCALE GENOMIC DNA]</scope>
    <source>
        <strain evidence="2">cv. AL8/78</strain>
    </source>
</reference>
<evidence type="ECO:0000313" key="2">
    <source>
        <dbReference type="Proteomes" id="UP000015105"/>
    </source>
</evidence>
<sequence length="307" mass="34248">KMQLYGLKILHSFLKKESLKSNAILELTTYTKTVTCLIDMLGWTSEQDKDIRSFATNVMVELADNLRVVSIPGAMQFIASLLDIVHGQNIKDPLLDIGSPRCWRWITKHWSVPEEEPSTDQDLLPVQGMLILDKLASLDIENCIEISRSTGLISKIVEFTSKRTDLTNINETHQTLLKCSSLKLLTRLASTKGKFGVTMCQMITKHPFLLSNLAEILDNNGSSQELRELTAQLIRNLAMGGNVKEIGHIPMIISRLMDAFLSRSAPSSTDTDQLLRMIAGQELALLAMESANNCLLMLAEPGYVFIK</sequence>